<comment type="caution">
    <text evidence="1">The sequence shown here is derived from an EMBL/GenBank/DDBJ whole genome shotgun (WGS) entry which is preliminary data.</text>
</comment>
<dbReference type="STRING" id="766136.BHF68_05900"/>
<proteinExistence type="predicted"/>
<dbReference type="Gene3D" id="2.60.40.1120">
    <property type="entry name" value="Carboxypeptidase-like, regulatory domain"/>
    <property type="match status" value="1"/>
</dbReference>
<reference evidence="1 2" key="1">
    <citation type="submission" date="2016-09" db="EMBL/GenBank/DDBJ databases">
        <title>Draft genome sequence for the type strain of Desulfuribacillus alkaliarsenatis AHT28, an obligately anaerobic, sulfidogenic bacterium isolated from Russian soda lake sediments.</title>
        <authorList>
            <person name="Abin C.A."/>
            <person name="Hollibaugh J.T."/>
        </authorList>
    </citation>
    <scope>NUCLEOTIDE SEQUENCE [LARGE SCALE GENOMIC DNA]</scope>
    <source>
        <strain evidence="1 2">AHT28</strain>
    </source>
</reference>
<dbReference type="RefSeq" id="WP_069643174.1">
    <property type="nucleotide sequence ID" value="NZ_MIJE01000022.1"/>
</dbReference>
<evidence type="ECO:0000313" key="2">
    <source>
        <dbReference type="Proteomes" id="UP000094296"/>
    </source>
</evidence>
<evidence type="ECO:0000313" key="1">
    <source>
        <dbReference type="EMBL" id="OEF97128.1"/>
    </source>
</evidence>
<keyword evidence="2" id="KW-1185">Reference proteome</keyword>
<dbReference type="Proteomes" id="UP000094296">
    <property type="component" value="Unassembled WGS sequence"/>
</dbReference>
<gene>
    <name evidence="1" type="ORF">BHF68_05900</name>
</gene>
<dbReference type="AlphaFoldDB" id="A0A1E5G2A8"/>
<evidence type="ECO:0008006" key="3">
    <source>
        <dbReference type="Google" id="ProtNLM"/>
    </source>
</evidence>
<sequence>MSINAQVQRCQVSHKASVVFYILDSYTGYPVTHASIQIADIPLRPYVNKKDGYYVFTNLESTDYTFVIEADSYMKVTRKVNVGEQAPPVLPIHLQHRSDSKLIQDTTRIELKLRDQQHKPIEVGKEILVALLSHSVCARAIEDTAADETHLPIYSNQGHALVGKQWLIHRGDNQIEVVKIIDYVSKEGRYTIEKPLASPLEIGTLLYPAWSLLTDEQGVVLLPLPKTFIQEEVELYIYIDESYQKQQVKLQPGRKSEIIITAEGE</sequence>
<name>A0A1E5G2A8_9FIRM</name>
<accession>A0A1E5G2A8</accession>
<dbReference type="OrthoDB" id="2380855at2"/>
<dbReference type="InterPro" id="IPR008969">
    <property type="entry name" value="CarboxyPept-like_regulatory"/>
</dbReference>
<protein>
    <recommendedName>
        <fullName evidence="3">Carboxypeptidase regulatory-like domain-containing protein</fullName>
    </recommendedName>
</protein>
<organism evidence="1 2">
    <name type="scientific">Desulfuribacillus alkaliarsenatis</name>
    <dbReference type="NCBI Taxonomy" id="766136"/>
    <lineage>
        <taxon>Bacteria</taxon>
        <taxon>Bacillati</taxon>
        <taxon>Bacillota</taxon>
        <taxon>Desulfuribacillia</taxon>
        <taxon>Desulfuribacillales</taxon>
        <taxon>Desulfuribacillaceae</taxon>
        <taxon>Desulfuribacillus</taxon>
    </lineage>
</organism>
<dbReference type="SUPFAM" id="SSF49464">
    <property type="entry name" value="Carboxypeptidase regulatory domain-like"/>
    <property type="match status" value="1"/>
</dbReference>
<dbReference type="EMBL" id="MIJE01000022">
    <property type="protein sequence ID" value="OEF97128.1"/>
    <property type="molecule type" value="Genomic_DNA"/>
</dbReference>